<dbReference type="Proteomes" id="UP001634394">
    <property type="component" value="Unassembled WGS sequence"/>
</dbReference>
<proteinExistence type="predicted"/>
<accession>A0ABD3U0W0</accession>
<protein>
    <recommendedName>
        <fullName evidence="4">DDE-1 domain-containing protein</fullName>
    </recommendedName>
</protein>
<dbReference type="EMBL" id="JBJQND010000017">
    <property type="protein sequence ID" value="KAL3842915.1"/>
    <property type="molecule type" value="Genomic_DNA"/>
</dbReference>
<keyword evidence="3" id="KW-1185">Reference proteome</keyword>
<reference evidence="2 3" key="1">
    <citation type="submission" date="2024-11" db="EMBL/GenBank/DDBJ databases">
        <title>Chromosome-level genome assembly of the freshwater bivalve Anodonta woodiana.</title>
        <authorList>
            <person name="Chen X."/>
        </authorList>
    </citation>
    <scope>NUCLEOTIDE SEQUENCE [LARGE SCALE GENOMIC DNA]</scope>
    <source>
        <strain evidence="2">MN2024</strain>
        <tissue evidence="2">Gills</tissue>
    </source>
</reference>
<name>A0ABD3U0W0_SINWO</name>
<comment type="caution">
    <text evidence="2">The sequence shown here is derived from an EMBL/GenBank/DDBJ whole genome shotgun (WGS) entry which is preliminary data.</text>
</comment>
<feature type="region of interest" description="Disordered" evidence="1">
    <location>
        <begin position="332"/>
        <end position="356"/>
    </location>
</feature>
<evidence type="ECO:0000313" key="2">
    <source>
        <dbReference type="EMBL" id="KAL3842915.1"/>
    </source>
</evidence>
<evidence type="ECO:0000313" key="3">
    <source>
        <dbReference type="Proteomes" id="UP001634394"/>
    </source>
</evidence>
<dbReference type="AlphaFoldDB" id="A0ABD3U0W0"/>
<gene>
    <name evidence="2" type="ORF">ACJMK2_020890</name>
</gene>
<sequence>MGKTRQEKVRKWYGKIEKAITYLLGTWQNSCEENQIIECSKLTAQIGVGRSKKHIVNLVTIVNADATGMPFDHTPPRIVKLSGQDSYSKTICNTTNITIIACSSASCLLIPPHVTFTGKWGKDHDMFHGMPLCTRLCINPNIWTDLDILETWVAEHFARHIPPARPALLLINGHITHAKLNVVKQIRVQKKCKIVKKENPGQVLSSILFGKMFGERIFDTCTRHNHHHPVQQLLHESPQLGDTHLVSNMTMRSSETPVILSSIDAEMISADPTPADESPKQGQPVEIMALRIAPTSDVDDILNKSICNIFDKSSFAVTNAETRKTIVHSKTLTEDGKQKQKKSKILIKTKKRKREQ</sequence>
<evidence type="ECO:0000256" key="1">
    <source>
        <dbReference type="SAM" id="MobiDB-lite"/>
    </source>
</evidence>
<feature type="compositionally biased region" description="Basic residues" evidence="1">
    <location>
        <begin position="339"/>
        <end position="356"/>
    </location>
</feature>
<organism evidence="2 3">
    <name type="scientific">Sinanodonta woodiana</name>
    <name type="common">Chinese pond mussel</name>
    <name type="synonym">Anodonta woodiana</name>
    <dbReference type="NCBI Taxonomy" id="1069815"/>
    <lineage>
        <taxon>Eukaryota</taxon>
        <taxon>Metazoa</taxon>
        <taxon>Spiralia</taxon>
        <taxon>Lophotrochozoa</taxon>
        <taxon>Mollusca</taxon>
        <taxon>Bivalvia</taxon>
        <taxon>Autobranchia</taxon>
        <taxon>Heteroconchia</taxon>
        <taxon>Palaeoheterodonta</taxon>
        <taxon>Unionida</taxon>
        <taxon>Unionoidea</taxon>
        <taxon>Unionidae</taxon>
        <taxon>Unioninae</taxon>
        <taxon>Sinanodonta</taxon>
    </lineage>
</organism>
<evidence type="ECO:0008006" key="4">
    <source>
        <dbReference type="Google" id="ProtNLM"/>
    </source>
</evidence>